<reference evidence="3 4" key="1">
    <citation type="submission" date="2017-10" db="EMBL/GenBank/DDBJ databases">
        <title>Two draft genome sequences of Pusillimonas sp. strains isolated from a nitrate- and radionuclide-contaminated groundwater in Russia.</title>
        <authorList>
            <person name="Grouzdev D.S."/>
            <person name="Tourova T.P."/>
            <person name="Goeva M.A."/>
            <person name="Babich T.L."/>
            <person name="Sokolova D.S."/>
            <person name="Abdullin R."/>
            <person name="Poltaraus A.B."/>
            <person name="Toshchakov S.V."/>
            <person name="Nazina T.N."/>
        </authorList>
    </citation>
    <scope>NUCLEOTIDE SEQUENCE [LARGE SCALE GENOMIC DNA]</scope>
    <source>
        <strain evidence="3 4">JR1/69-3-13</strain>
    </source>
</reference>
<dbReference type="EMBL" id="PDNW01000012">
    <property type="protein sequence ID" value="PLC49259.1"/>
    <property type="molecule type" value="Genomic_DNA"/>
</dbReference>
<dbReference type="PRINTS" id="PR01270">
    <property type="entry name" value="HDASUPER"/>
</dbReference>
<dbReference type="OrthoDB" id="9808367at2"/>
<proteinExistence type="inferred from homology"/>
<dbReference type="GO" id="GO:0004407">
    <property type="term" value="F:histone deacetylase activity"/>
    <property type="evidence" value="ECO:0007669"/>
    <property type="project" value="TreeGrafter"/>
</dbReference>
<dbReference type="Pfam" id="PF00850">
    <property type="entry name" value="Hist_deacetyl"/>
    <property type="match status" value="1"/>
</dbReference>
<evidence type="ECO:0000313" key="3">
    <source>
        <dbReference type="EMBL" id="PLC49259.1"/>
    </source>
</evidence>
<dbReference type="Proteomes" id="UP000234190">
    <property type="component" value="Unassembled WGS sequence"/>
</dbReference>
<keyword evidence="4" id="KW-1185">Reference proteome</keyword>
<dbReference type="RefSeq" id="WP_102074712.1">
    <property type="nucleotide sequence ID" value="NZ_PDNW01000012.1"/>
</dbReference>
<dbReference type="CDD" id="cd11599">
    <property type="entry name" value="HDAC_classII_2"/>
    <property type="match status" value="1"/>
</dbReference>
<dbReference type="SUPFAM" id="SSF52768">
    <property type="entry name" value="Arginase/deacetylase"/>
    <property type="match status" value="1"/>
</dbReference>
<dbReference type="GO" id="GO:0040029">
    <property type="term" value="P:epigenetic regulation of gene expression"/>
    <property type="evidence" value="ECO:0007669"/>
    <property type="project" value="TreeGrafter"/>
</dbReference>
<dbReference type="AlphaFoldDB" id="A0A2N4U2M1"/>
<accession>A0A2N4U2M1</accession>
<evidence type="ECO:0000313" key="4">
    <source>
        <dbReference type="Proteomes" id="UP000234190"/>
    </source>
</evidence>
<organism evidence="3 4">
    <name type="scientific">Pollutimonas subterranea</name>
    <dbReference type="NCBI Taxonomy" id="2045210"/>
    <lineage>
        <taxon>Bacteria</taxon>
        <taxon>Pseudomonadati</taxon>
        <taxon>Pseudomonadota</taxon>
        <taxon>Betaproteobacteria</taxon>
        <taxon>Burkholderiales</taxon>
        <taxon>Alcaligenaceae</taxon>
        <taxon>Pollutimonas</taxon>
    </lineage>
</organism>
<comment type="similarity">
    <text evidence="1">Belongs to the histone deacetylase family.</text>
</comment>
<feature type="domain" description="Histone deacetylase" evidence="2">
    <location>
        <begin position="20"/>
        <end position="304"/>
    </location>
</feature>
<dbReference type="PANTHER" id="PTHR10625:SF10">
    <property type="entry name" value="HISTONE DEACETYLASE HDAC1"/>
    <property type="match status" value="1"/>
</dbReference>
<dbReference type="InterPro" id="IPR037138">
    <property type="entry name" value="His_deacetylse_dom_sf"/>
</dbReference>
<dbReference type="InterPro" id="IPR023696">
    <property type="entry name" value="Ureohydrolase_dom_sf"/>
</dbReference>
<comment type="caution">
    <text evidence="3">The sequence shown here is derived from an EMBL/GenBank/DDBJ whole genome shotgun (WGS) entry which is preliminary data.</text>
</comment>
<sequence>METLYITHPACRLHEMGNWHPECPQRLDAINDQLLASGVMPLLTEEHAPPASDIDILRVHTPEYLAHLRASVPAQGYFAIDPDTLMNPHTLEAAMVAAGSGIAAVDAIMEKKSQTAFCAVRPPGHHARPGLAMGFCFFNNIAIAAAYAMERYGLERVAIIDFDVHHGNGTEEMFSGDPRVLMCSFFQYPFFPNIRQDDPAENMVNIPVEAYTQSDDLRQLVSDVWMPRLEAFKPEFVFISAGFDGHREDDMGQLGLVESDYAWITEQMVTLAKNSAQGRVVSFLEGGYNLSALGRSAVAHIRALATL</sequence>
<evidence type="ECO:0000259" key="2">
    <source>
        <dbReference type="Pfam" id="PF00850"/>
    </source>
</evidence>
<dbReference type="InterPro" id="IPR023801">
    <property type="entry name" value="His_deacetylse_dom"/>
</dbReference>
<dbReference type="Gene3D" id="3.40.800.20">
    <property type="entry name" value="Histone deacetylase domain"/>
    <property type="match status" value="1"/>
</dbReference>
<dbReference type="InterPro" id="IPR000286">
    <property type="entry name" value="HDACs"/>
</dbReference>
<name>A0A2N4U2M1_9BURK</name>
<protein>
    <submittedName>
        <fullName evidence="3">Deacetylase</fullName>
    </submittedName>
</protein>
<dbReference type="PANTHER" id="PTHR10625">
    <property type="entry name" value="HISTONE DEACETYLASE HDAC1-RELATED"/>
    <property type="match status" value="1"/>
</dbReference>
<gene>
    <name evidence="3" type="ORF">CR159_14525</name>
</gene>
<evidence type="ECO:0000256" key="1">
    <source>
        <dbReference type="ARBA" id="ARBA00005947"/>
    </source>
</evidence>